<name>A0A1H5SB76_9ACTN</name>
<feature type="compositionally biased region" description="Low complexity" evidence="9">
    <location>
        <begin position="130"/>
        <end position="140"/>
    </location>
</feature>
<feature type="compositionally biased region" description="Pro residues" evidence="9">
    <location>
        <begin position="38"/>
        <end position="50"/>
    </location>
</feature>
<evidence type="ECO:0000256" key="1">
    <source>
        <dbReference type="ARBA" id="ARBA00012513"/>
    </source>
</evidence>
<evidence type="ECO:0000313" key="11">
    <source>
        <dbReference type="EMBL" id="SEF47913.1"/>
    </source>
</evidence>
<dbReference type="Gene3D" id="3.30.200.20">
    <property type="entry name" value="Phosphorylase Kinase, domain 1"/>
    <property type="match status" value="1"/>
</dbReference>
<feature type="compositionally biased region" description="Low complexity" evidence="9">
    <location>
        <begin position="785"/>
        <end position="800"/>
    </location>
</feature>
<dbReference type="InterPro" id="IPR011990">
    <property type="entry name" value="TPR-like_helical_dom_sf"/>
</dbReference>
<gene>
    <name evidence="11" type="ORF">SAMN05216223_10168</name>
</gene>
<evidence type="ECO:0000256" key="8">
    <source>
        <dbReference type="ARBA" id="ARBA00048679"/>
    </source>
</evidence>
<dbReference type="CDD" id="cd14014">
    <property type="entry name" value="STKc_PknB_like"/>
    <property type="match status" value="1"/>
</dbReference>
<dbReference type="SUPFAM" id="SSF56112">
    <property type="entry name" value="Protein kinase-like (PK-like)"/>
    <property type="match status" value="1"/>
</dbReference>
<feature type="compositionally biased region" description="Basic and acidic residues" evidence="9">
    <location>
        <begin position="89"/>
        <end position="112"/>
    </location>
</feature>
<evidence type="ECO:0000256" key="9">
    <source>
        <dbReference type="SAM" id="MobiDB-lite"/>
    </source>
</evidence>
<organism evidence="11 12">
    <name type="scientific">Actinacidiphila yanglinensis</name>
    <dbReference type="NCBI Taxonomy" id="310779"/>
    <lineage>
        <taxon>Bacteria</taxon>
        <taxon>Bacillati</taxon>
        <taxon>Actinomycetota</taxon>
        <taxon>Actinomycetes</taxon>
        <taxon>Kitasatosporales</taxon>
        <taxon>Streptomycetaceae</taxon>
        <taxon>Actinacidiphila</taxon>
    </lineage>
</organism>
<dbReference type="InterPro" id="IPR011009">
    <property type="entry name" value="Kinase-like_dom_sf"/>
</dbReference>
<dbReference type="GO" id="GO:0004674">
    <property type="term" value="F:protein serine/threonine kinase activity"/>
    <property type="evidence" value="ECO:0007669"/>
    <property type="project" value="UniProtKB-KW"/>
</dbReference>
<proteinExistence type="predicted"/>
<dbReference type="Gene3D" id="1.10.510.10">
    <property type="entry name" value="Transferase(Phosphotransferase) domain 1"/>
    <property type="match status" value="1"/>
</dbReference>
<keyword evidence="6" id="KW-0067">ATP-binding</keyword>
<dbReference type="RefSeq" id="WP_103883515.1">
    <property type="nucleotide sequence ID" value="NZ_FNVU01000001.1"/>
</dbReference>
<sequence length="888" mass="96436">MTPVRCPRPGCQGTLTSTGFCDTCLRRPPEGSGAAATAPPPVPAPAPPTAPGAGIPGQRPGTDRAEDGPGGSSAPGNAGDSANSPDPDGDSRPSRSRRDGTRSRARGRDQRTVPRPAEPGTPHSTQDMQLPDLAPDPAAPNLGTLDSDGLVPLPDVPAPPLSSIARVPAPPPAGGRPCGVPQCPGTIGLSYGGGPPPDHGFCPECGTPFSFRPQLRVGDEIGEASTQTYRVLGYLSPGGTSWVYLAEDTELRDQRVVLKAQINNRDAIARLRAVEEMRSLASLHHRDVVSVISSRKHLAPGEDESTDYIVMEYIAGRPLNLLMREGAEELEELFGEPFALDHVVTYGCKILGALEYLHDQGLLYCDMKPANVIHYGRQIKLIDLGAVRRMDDRTTRLSYTRGFAPPASELSRRGFHVDSDLFTVGRTLSELYGKAVPAAGLAKRSFERLIARATHADPAARFTSAAQMSRQLWEVLREHRALSRQQRHPERSTRFEPTAVLFGAVLGEPPDTGYWTGRPEHTIGDAPQLGFEAPGPQEVARALPVPIPDPEDRAVVFLGRLGAAVPERVADRVRTDPPLRTVEVALWLCRGFLRRGDESAATQAAVWLAEAEQLMGRDVADYDWRLAWHRGLLKLMAGDVRSAQGYFEAVYDIVPGEWAPKLALGYCAEWLHDPEKDVRDYYQAVWERDRAQGSAAFGLVRGLLRDGHRTEAVRVLDQVPSTSRHYDTARTAAIRVLAGRLPGADPAAADLRDATVRVADRPPGGARDRLVAEIREHEYSRRRAAAPPSGAARAPGRARGPVTRLRNRLVELLRLGARRPVPRPHRAWLERPFPPLPPGELFDGASTGGRLAALLHESLHDLADQGQDTVERGDLLDRAYAIRPESSF</sequence>
<dbReference type="OrthoDB" id="137117at2"/>
<dbReference type="PROSITE" id="PS50011">
    <property type="entry name" value="PROTEIN_KINASE_DOM"/>
    <property type="match status" value="1"/>
</dbReference>
<dbReference type="AlphaFoldDB" id="A0A1H5SB76"/>
<evidence type="ECO:0000256" key="2">
    <source>
        <dbReference type="ARBA" id="ARBA00022527"/>
    </source>
</evidence>
<dbReference type="SMART" id="SM00220">
    <property type="entry name" value="S_TKc"/>
    <property type="match status" value="1"/>
</dbReference>
<keyword evidence="3" id="KW-0808">Transferase</keyword>
<comment type="catalytic activity">
    <reaction evidence="8">
        <text>L-seryl-[protein] + ATP = O-phospho-L-seryl-[protein] + ADP + H(+)</text>
        <dbReference type="Rhea" id="RHEA:17989"/>
        <dbReference type="Rhea" id="RHEA-COMP:9863"/>
        <dbReference type="Rhea" id="RHEA-COMP:11604"/>
        <dbReference type="ChEBI" id="CHEBI:15378"/>
        <dbReference type="ChEBI" id="CHEBI:29999"/>
        <dbReference type="ChEBI" id="CHEBI:30616"/>
        <dbReference type="ChEBI" id="CHEBI:83421"/>
        <dbReference type="ChEBI" id="CHEBI:456216"/>
        <dbReference type="EC" id="2.7.11.1"/>
    </reaction>
</comment>
<evidence type="ECO:0000256" key="7">
    <source>
        <dbReference type="ARBA" id="ARBA00047899"/>
    </source>
</evidence>
<feature type="region of interest" description="Disordered" evidence="9">
    <location>
        <begin position="778"/>
        <end position="800"/>
    </location>
</feature>
<dbReference type="InterPro" id="IPR000719">
    <property type="entry name" value="Prot_kinase_dom"/>
</dbReference>
<accession>A0A1H5SB76</accession>
<keyword evidence="4" id="KW-0547">Nucleotide-binding</keyword>
<dbReference type="EC" id="2.7.11.1" evidence="1"/>
<dbReference type="InterPro" id="IPR031636">
    <property type="entry name" value="PknG_TPR"/>
</dbReference>
<keyword evidence="12" id="KW-1185">Reference proteome</keyword>
<keyword evidence="2 11" id="KW-0723">Serine/threonine-protein kinase</keyword>
<evidence type="ECO:0000313" key="12">
    <source>
        <dbReference type="Proteomes" id="UP000236754"/>
    </source>
</evidence>
<reference evidence="11 12" key="1">
    <citation type="submission" date="2016-10" db="EMBL/GenBank/DDBJ databases">
        <authorList>
            <person name="de Groot N.N."/>
        </authorList>
    </citation>
    <scope>NUCLEOTIDE SEQUENCE [LARGE SCALE GENOMIC DNA]</scope>
    <source>
        <strain evidence="11 12">CGMCC 4.2023</strain>
    </source>
</reference>
<evidence type="ECO:0000256" key="4">
    <source>
        <dbReference type="ARBA" id="ARBA00022741"/>
    </source>
</evidence>
<dbReference type="Pfam" id="PF16918">
    <property type="entry name" value="PknG_TPR"/>
    <property type="match status" value="1"/>
</dbReference>
<keyword evidence="5 11" id="KW-0418">Kinase</keyword>
<dbReference type="PANTHER" id="PTHR24363">
    <property type="entry name" value="SERINE/THREONINE PROTEIN KINASE"/>
    <property type="match status" value="1"/>
</dbReference>
<dbReference type="PANTHER" id="PTHR24363:SF0">
    <property type="entry name" value="SERINE_THREONINE KINASE LIKE DOMAIN CONTAINING 1"/>
    <property type="match status" value="1"/>
</dbReference>
<feature type="region of interest" description="Disordered" evidence="9">
    <location>
        <begin position="1"/>
        <end position="152"/>
    </location>
</feature>
<feature type="compositionally biased region" description="Low complexity" evidence="9">
    <location>
        <begin position="74"/>
        <end position="86"/>
    </location>
</feature>
<dbReference type="Pfam" id="PF00069">
    <property type="entry name" value="Pkinase"/>
    <property type="match status" value="1"/>
</dbReference>
<dbReference type="EMBL" id="FNVU01000001">
    <property type="protein sequence ID" value="SEF47913.1"/>
    <property type="molecule type" value="Genomic_DNA"/>
</dbReference>
<dbReference type="GO" id="GO:0005524">
    <property type="term" value="F:ATP binding"/>
    <property type="evidence" value="ECO:0007669"/>
    <property type="project" value="UniProtKB-KW"/>
</dbReference>
<evidence type="ECO:0000256" key="3">
    <source>
        <dbReference type="ARBA" id="ARBA00022679"/>
    </source>
</evidence>
<evidence type="ECO:0000256" key="6">
    <source>
        <dbReference type="ARBA" id="ARBA00022840"/>
    </source>
</evidence>
<comment type="catalytic activity">
    <reaction evidence="7">
        <text>L-threonyl-[protein] + ATP = O-phospho-L-threonyl-[protein] + ADP + H(+)</text>
        <dbReference type="Rhea" id="RHEA:46608"/>
        <dbReference type="Rhea" id="RHEA-COMP:11060"/>
        <dbReference type="Rhea" id="RHEA-COMP:11605"/>
        <dbReference type="ChEBI" id="CHEBI:15378"/>
        <dbReference type="ChEBI" id="CHEBI:30013"/>
        <dbReference type="ChEBI" id="CHEBI:30616"/>
        <dbReference type="ChEBI" id="CHEBI:61977"/>
        <dbReference type="ChEBI" id="CHEBI:456216"/>
        <dbReference type="EC" id="2.7.11.1"/>
    </reaction>
</comment>
<dbReference type="Gene3D" id="1.25.40.10">
    <property type="entry name" value="Tetratricopeptide repeat domain"/>
    <property type="match status" value="1"/>
</dbReference>
<evidence type="ECO:0000259" key="10">
    <source>
        <dbReference type="PROSITE" id="PS50011"/>
    </source>
</evidence>
<protein>
    <recommendedName>
        <fullName evidence="1">non-specific serine/threonine protein kinase</fullName>
        <ecNumber evidence="1">2.7.11.1</ecNumber>
    </recommendedName>
</protein>
<feature type="domain" description="Protein kinase" evidence="10">
    <location>
        <begin position="229"/>
        <end position="499"/>
    </location>
</feature>
<evidence type="ECO:0000256" key="5">
    <source>
        <dbReference type="ARBA" id="ARBA00022777"/>
    </source>
</evidence>
<dbReference type="Proteomes" id="UP000236754">
    <property type="component" value="Unassembled WGS sequence"/>
</dbReference>